<dbReference type="PRINTS" id="PR00081">
    <property type="entry name" value="GDHRDH"/>
</dbReference>
<dbReference type="InterPro" id="IPR036291">
    <property type="entry name" value="NAD(P)-bd_dom_sf"/>
</dbReference>
<organism evidence="2 3">
    <name type="scientific">Pseudonocardia nematodicida</name>
    <dbReference type="NCBI Taxonomy" id="1206997"/>
    <lineage>
        <taxon>Bacteria</taxon>
        <taxon>Bacillati</taxon>
        <taxon>Actinomycetota</taxon>
        <taxon>Actinomycetes</taxon>
        <taxon>Pseudonocardiales</taxon>
        <taxon>Pseudonocardiaceae</taxon>
        <taxon>Pseudonocardia</taxon>
    </lineage>
</organism>
<sequence>MNDCTSLNDYGNLFRLDGKRAVVIGAGGIGHEVVRGLAAHGAHVICVDRDAGTAAEAAEAVGGEALTLDVTDAAAVHDAAAALGEVDVLVLTAAMNVRKRILDYTTEEFRQVTRLNLEATFTVLQAFGRGMVERGTGSIVVFSSIRGLVVEPGQSVYAATKAGAIGLVKTAAVEFGEDGVRVNAIAPGVVETPLTSQIKADEQWYAAYAQKGALGRWARPSELVGAVVYLASDAASFVTGSTLMVDGGWTAVDGRFTPPT</sequence>
<evidence type="ECO:0000256" key="1">
    <source>
        <dbReference type="ARBA" id="ARBA00006484"/>
    </source>
</evidence>
<gene>
    <name evidence="2" type="ORF">WIS52_20935</name>
</gene>
<dbReference type="PROSITE" id="PS00061">
    <property type="entry name" value="ADH_SHORT"/>
    <property type="match status" value="1"/>
</dbReference>
<dbReference type="CDD" id="cd05233">
    <property type="entry name" value="SDR_c"/>
    <property type="match status" value="1"/>
</dbReference>
<dbReference type="SUPFAM" id="SSF51735">
    <property type="entry name" value="NAD(P)-binding Rossmann-fold domains"/>
    <property type="match status" value="1"/>
</dbReference>
<keyword evidence="3" id="KW-1185">Reference proteome</keyword>
<comment type="similarity">
    <text evidence="1">Belongs to the short-chain dehydrogenases/reductases (SDR) family.</text>
</comment>
<dbReference type="InterPro" id="IPR002347">
    <property type="entry name" value="SDR_fam"/>
</dbReference>
<comment type="caution">
    <text evidence="2">The sequence shown here is derived from an EMBL/GenBank/DDBJ whole genome shotgun (WGS) entry which is preliminary data.</text>
</comment>
<accession>A0ABV1KEP5</accession>
<dbReference type="GO" id="GO:0016491">
    <property type="term" value="F:oxidoreductase activity"/>
    <property type="evidence" value="ECO:0007669"/>
    <property type="project" value="UniProtKB-KW"/>
</dbReference>
<dbReference type="PANTHER" id="PTHR42760:SF135">
    <property type="entry name" value="BLL7886 PROTEIN"/>
    <property type="match status" value="1"/>
</dbReference>
<dbReference type="RefSeq" id="WP_349300010.1">
    <property type="nucleotide sequence ID" value="NZ_JBEDNQ010000009.1"/>
</dbReference>
<dbReference type="Proteomes" id="UP001494902">
    <property type="component" value="Unassembled WGS sequence"/>
</dbReference>
<dbReference type="Pfam" id="PF13561">
    <property type="entry name" value="adh_short_C2"/>
    <property type="match status" value="1"/>
</dbReference>
<keyword evidence="2" id="KW-0560">Oxidoreductase</keyword>
<dbReference type="InterPro" id="IPR020904">
    <property type="entry name" value="Sc_DH/Rdtase_CS"/>
</dbReference>
<proteinExistence type="inferred from homology"/>
<dbReference type="PRINTS" id="PR00080">
    <property type="entry name" value="SDRFAMILY"/>
</dbReference>
<dbReference type="EC" id="1.1.-.-" evidence="2"/>
<dbReference type="Gene3D" id="3.40.50.720">
    <property type="entry name" value="NAD(P)-binding Rossmann-like Domain"/>
    <property type="match status" value="1"/>
</dbReference>
<dbReference type="EMBL" id="JBEDNQ010000009">
    <property type="protein sequence ID" value="MEQ3552938.1"/>
    <property type="molecule type" value="Genomic_DNA"/>
</dbReference>
<reference evidence="2 3" key="1">
    <citation type="submission" date="2024-03" db="EMBL/GenBank/DDBJ databases">
        <title>Draft genome sequence of Pseudonocardia nematodicida JCM 31783.</title>
        <authorList>
            <person name="Butdee W."/>
            <person name="Duangmal K."/>
        </authorList>
    </citation>
    <scope>NUCLEOTIDE SEQUENCE [LARGE SCALE GENOMIC DNA]</scope>
    <source>
        <strain evidence="2 3">JCM 31783</strain>
    </source>
</reference>
<protein>
    <submittedName>
        <fullName evidence="2">SDR family oxidoreductase</fullName>
        <ecNumber evidence="2">1.1.-.-</ecNumber>
    </submittedName>
</protein>
<dbReference type="PANTHER" id="PTHR42760">
    <property type="entry name" value="SHORT-CHAIN DEHYDROGENASES/REDUCTASES FAMILY MEMBER"/>
    <property type="match status" value="1"/>
</dbReference>
<evidence type="ECO:0000313" key="3">
    <source>
        <dbReference type="Proteomes" id="UP001494902"/>
    </source>
</evidence>
<name>A0ABV1KEP5_9PSEU</name>
<evidence type="ECO:0000313" key="2">
    <source>
        <dbReference type="EMBL" id="MEQ3552938.1"/>
    </source>
</evidence>